<feature type="domain" description="Glycylpeptide N-tetradecanoyltransferase C-terminal" evidence="8">
    <location>
        <begin position="265"/>
        <end position="442"/>
    </location>
</feature>
<dbReference type="EMBL" id="JABFUD020000018">
    <property type="protein sequence ID" value="KAI5066610.1"/>
    <property type="molecule type" value="Genomic_DNA"/>
</dbReference>
<comment type="catalytic activity">
    <reaction evidence="5">
        <text>N-terminal glycyl-[protein] + tetradecanoyl-CoA = N-tetradecanoylglycyl-[protein] + CoA + H(+)</text>
        <dbReference type="Rhea" id="RHEA:15521"/>
        <dbReference type="Rhea" id="RHEA-COMP:12666"/>
        <dbReference type="Rhea" id="RHEA-COMP:12667"/>
        <dbReference type="ChEBI" id="CHEBI:15378"/>
        <dbReference type="ChEBI" id="CHEBI:57287"/>
        <dbReference type="ChEBI" id="CHEBI:57385"/>
        <dbReference type="ChEBI" id="CHEBI:64723"/>
        <dbReference type="ChEBI" id="CHEBI:133050"/>
        <dbReference type="EC" id="2.3.1.97"/>
    </reaction>
</comment>
<keyword evidence="10" id="KW-1185">Reference proteome</keyword>
<dbReference type="FunFam" id="3.40.630.170:FF:000003">
    <property type="entry name" value="Glycylpeptide N-tetradecanoyltransferase"/>
    <property type="match status" value="1"/>
</dbReference>
<dbReference type="InterPro" id="IPR000903">
    <property type="entry name" value="NMT"/>
</dbReference>
<evidence type="ECO:0000313" key="9">
    <source>
        <dbReference type="EMBL" id="KAI5066610.1"/>
    </source>
</evidence>
<dbReference type="GO" id="GO:0004379">
    <property type="term" value="F:glycylpeptide N-tetradecanoyltransferase activity"/>
    <property type="evidence" value="ECO:0007669"/>
    <property type="project" value="UniProtKB-EC"/>
</dbReference>
<dbReference type="SUPFAM" id="SSF55729">
    <property type="entry name" value="Acyl-CoA N-acyltransferases (Nat)"/>
    <property type="match status" value="2"/>
</dbReference>
<keyword evidence="3 5" id="KW-0808">Transferase</keyword>
<gene>
    <name evidence="9" type="ORF">GOP47_0019234</name>
</gene>
<dbReference type="InterPro" id="IPR022676">
    <property type="entry name" value="NMT_N"/>
</dbReference>
<proteinExistence type="inferred from homology"/>
<feature type="domain" description="Glycylpeptide N-tetradecanoyltransferase N-terminal" evidence="7">
    <location>
        <begin position="92"/>
        <end position="250"/>
    </location>
</feature>
<dbReference type="Gene3D" id="3.40.630.170">
    <property type="match status" value="1"/>
</dbReference>
<comment type="function">
    <text evidence="5">Adds a myristoyl group to the N-terminal glycine residue of certain cellular proteins.</text>
</comment>
<dbReference type="InterPro" id="IPR022678">
    <property type="entry name" value="NMT_CS"/>
</dbReference>
<name>A0A9D4ZAG5_ADICA</name>
<evidence type="ECO:0000259" key="8">
    <source>
        <dbReference type="Pfam" id="PF02799"/>
    </source>
</evidence>
<dbReference type="Pfam" id="PF01233">
    <property type="entry name" value="NMT"/>
    <property type="match status" value="1"/>
</dbReference>
<protein>
    <recommendedName>
        <fullName evidence="2 5">Glycylpeptide N-tetradecanoyltransferase</fullName>
        <ecNumber evidence="2 5">2.3.1.97</ecNumber>
    </recommendedName>
</protein>
<comment type="caution">
    <text evidence="9">The sequence shown here is derived from an EMBL/GenBank/DDBJ whole genome shotgun (WGS) entry which is preliminary data.</text>
</comment>
<sequence>MMPGSLESIQYLVSSKEPCGIETPSKDYSSTEVSSVVATCENVEHYKQMGRIDPSQLLHRMLPLDKKHSFWETQPVEQYHDRGKNTEDEGPIAPLRSVAEVRTNPYKLPKHYEWCICDLNCTHTMNEIFNLLSNHYVEDFESMFRYNYSKDFLQWALRPPGYFPSWHIGVRVEATKRLVAFITGIPVNMRLHSMCMPMAEVNFLCIHKKLRSKRLAPLLIKELTRRVHLENIWQAIYTAGIVLPTPLVTCQYWHRPLNSKKLIKVGFSQLGLGMTMGRTIKHYRLPQKTFTPGFRAMERRDISAVARLLQQYLQQFVVAPELSEADVEHWLVPLNNVVNTYVIEDVESHNITDVCSFYTLPSTVLGDQRHTALKAAYLFYNVTTKTPLSQLVNDLLIVAKQSEYDVFNVLDIMQNQSFLQELKFKLGDGHLQYYLYNYRLKEPLSPGDLGVILL</sequence>
<comment type="similarity">
    <text evidence="1 6">Belongs to the NMT family.</text>
</comment>
<dbReference type="OrthoDB" id="60315at2759"/>
<dbReference type="GO" id="GO:0005737">
    <property type="term" value="C:cytoplasm"/>
    <property type="evidence" value="ECO:0007669"/>
    <property type="project" value="TreeGrafter"/>
</dbReference>
<reference evidence="9" key="1">
    <citation type="submission" date="2021-01" db="EMBL/GenBank/DDBJ databases">
        <title>Adiantum capillus-veneris genome.</title>
        <authorList>
            <person name="Fang Y."/>
            <person name="Liao Q."/>
        </authorList>
    </citation>
    <scope>NUCLEOTIDE SEQUENCE</scope>
    <source>
        <strain evidence="9">H3</strain>
        <tissue evidence="9">Leaf</tissue>
    </source>
</reference>
<organism evidence="9 10">
    <name type="scientific">Adiantum capillus-veneris</name>
    <name type="common">Maidenhair fern</name>
    <dbReference type="NCBI Taxonomy" id="13818"/>
    <lineage>
        <taxon>Eukaryota</taxon>
        <taxon>Viridiplantae</taxon>
        <taxon>Streptophyta</taxon>
        <taxon>Embryophyta</taxon>
        <taxon>Tracheophyta</taxon>
        <taxon>Polypodiopsida</taxon>
        <taxon>Polypodiidae</taxon>
        <taxon>Polypodiales</taxon>
        <taxon>Pteridineae</taxon>
        <taxon>Pteridaceae</taxon>
        <taxon>Vittarioideae</taxon>
        <taxon>Adiantum</taxon>
    </lineage>
</organism>
<dbReference type="InterPro" id="IPR016181">
    <property type="entry name" value="Acyl_CoA_acyltransferase"/>
</dbReference>
<evidence type="ECO:0000313" key="10">
    <source>
        <dbReference type="Proteomes" id="UP000886520"/>
    </source>
</evidence>
<evidence type="ECO:0000259" key="7">
    <source>
        <dbReference type="Pfam" id="PF01233"/>
    </source>
</evidence>
<dbReference type="Pfam" id="PF02799">
    <property type="entry name" value="NMT_C"/>
    <property type="match status" value="1"/>
</dbReference>
<dbReference type="Proteomes" id="UP000886520">
    <property type="component" value="Chromosome 18"/>
</dbReference>
<evidence type="ECO:0000256" key="5">
    <source>
        <dbReference type="RuleBase" id="RU000586"/>
    </source>
</evidence>
<dbReference type="InterPro" id="IPR022677">
    <property type="entry name" value="NMT_C"/>
</dbReference>
<dbReference type="PANTHER" id="PTHR11377">
    <property type="entry name" value="N-MYRISTOYL TRANSFERASE"/>
    <property type="match status" value="1"/>
</dbReference>
<dbReference type="PIRSF" id="PIRSF015892">
    <property type="entry name" value="N-myristl_transf"/>
    <property type="match status" value="1"/>
</dbReference>
<evidence type="ECO:0000256" key="2">
    <source>
        <dbReference type="ARBA" id="ARBA00012923"/>
    </source>
</evidence>
<evidence type="ECO:0000256" key="1">
    <source>
        <dbReference type="ARBA" id="ARBA00009469"/>
    </source>
</evidence>
<accession>A0A9D4ZAG5</accession>
<dbReference type="PROSITE" id="PS00975">
    <property type="entry name" value="NMT_1"/>
    <property type="match status" value="1"/>
</dbReference>
<dbReference type="EC" id="2.3.1.97" evidence="2 5"/>
<dbReference type="AlphaFoldDB" id="A0A9D4ZAG5"/>
<evidence type="ECO:0000256" key="6">
    <source>
        <dbReference type="RuleBase" id="RU004178"/>
    </source>
</evidence>
<evidence type="ECO:0000256" key="3">
    <source>
        <dbReference type="ARBA" id="ARBA00022679"/>
    </source>
</evidence>
<dbReference type="PANTHER" id="PTHR11377:SF5">
    <property type="entry name" value="GLYCYLPEPTIDE N-TETRADECANOYLTRANSFERASE"/>
    <property type="match status" value="1"/>
</dbReference>
<keyword evidence="4 5" id="KW-0012">Acyltransferase</keyword>
<evidence type="ECO:0000256" key="4">
    <source>
        <dbReference type="ARBA" id="ARBA00023315"/>
    </source>
</evidence>